<feature type="compositionally biased region" description="Polar residues" evidence="1">
    <location>
        <begin position="251"/>
        <end position="261"/>
    </location>
</feature>
<protein>
    <submittedName>
        <fullName evidence="2">Uncharacterized protein</fullName>
    </submittedName>
</protein>
<sequence length="306" mass="35007">MSSKSSPKPHHHKNRSKDKKRHNVSKHFVHTGQLSTSLLSKRPHHYDTDTATEWKKRTIQSNHDKYDEYMGVKHSSDEDPKMALQRHIEYRKQRKMDYLDVLIRMNSKLVRDGKNDGRNEWLTSGDDAFAQMDLSDILQANWIEDIPDDNFLDPMDFGVGIEREEHENTEMQEEGSNVPSGTVDDVKAAQEEIPRPTTQLDSSQTSKTELQFLKASLAAPELTKSTDKNIDHALEELMHKERIAKPEKPQAPSSQDKTTSNELDELDSLLLSTAQAPVETTRRVETKIKAPPPQDVDDIDDFLDNL</sequence>
<evidence type="ECO:0000313" key="2">
    <source>
        <dbReference type="EMBL" id="CAD9080035.1"/>
    </source>
</evidence>
<dbReference type="AlphaFoldDB" id="A0A7S1KNL5"/>
<organism evidence="2">
    <name type="scientific">Percolomonas cosmopolitus</name>
    <dbReference type="NCBI Taxonomy" id="63605"/>
    <lineage>
        <taxon>Eukaryota</taxon>
        <taxon>Discoba</taxon>
        <taxon>Heterolobosea</taxon>
        <taxon>Tetramitia</taxon>
        <taxon>Eutetramitia</taxon>
        <taxon>Percolomonadidae</taxon>
        <taxon>Percolomonas</taxon>
    </lineage>
</organism>
<proteinExistence type="predicted"/>
<evidence type="ECO:0000256" key="1">
    <source>
        <dbReference type="SAM" id="MobiDB-lite"/>
    </source>
</evidence>
<accession>A0A7S1KNL5</accession>
<reference evidence="2" key="1">
    <citation type="submission" date="2021-01" db="EMBL/GenBank/DDBJ databases">
        <authorList>
            <person name="Corre E."/>
            <person name="Pelletier E."/>
            <person name="Niang G."/>
            <person name="Scheremetjew M."/>
            <person name="Finn R."/>
            <person name="Kale V."/>
            <person name="Holt S."/>
            <person name="Cochrane G."/>
            <person name="Meng A."/>
            <person name="Brown T."/>
            <person name="Cohen L."/>
        </authorList>
    </citation>
    <scope>NUCLEOTIDE SEQUENCE</scope>
    <source>
        <strain evidence="2">WS</strain>
    </source>
</reference>
<feature type="compositionally biased region" description="Basic residues" evidence="1">
    <location>
        <begin position="7"/>
        <end position="29"/>
    </location>
</feature>
<feature type="region of interest" description="Disordered" evidence="1">
    <location>
        <begin position="241"/>
        <end position="306"/>
    </location>
</feature>
<dbReference type="EMBL" id="HBGD01003979">
    <property type="protein sequence ID" value="CAD9080035.1"/>
    <property type="molecule type" value="Transcribed_RNA"/>
</dbReference>
<feature type="region of interest" description="Disordered" evidence="1">
    <location>
        <begin position="1"/>
        <end position="47"/>
    </location>
</feature>
<name>A0A7S1KNL5_9EUKA</name>
<feature type="compositionally biased region" description="Acidic residues" evidence="1">
    <location>
        <begin position="295"/>
        <end position="306"/>
    </location>
</feature>
<gene>
    <name evidence="2" type="ORF">PCOS0759_LOCUS3275</name>
</gene>